<dbReference type="GO" id="GO:0004888">
    <property type="term" value="F:transmembrane signaling receptor activity"/>
    <property type="evidence" value="ECO:0007669"/>
    <property type="project" value="InterPro"/>
</dbReference>
<dbReference type="CDD" id="cd12107">
    <property type="entry name" value="Hemerythrin"/>
    <property type="match status" value="1"/>
</dbReference>
<evidence type="ECO:0000256" key="5">
    <source>
        <dbReference type="ARBA" id="ARBA00029447"/>
    </source>
</evidence>
<comment type="similarity">
    <text evidence="1">Belongs to the hemerythrin family.</text>
</comment>
<evidence type="ECO:0000313" key="10">
    <source>
        <dbReference type="Proteomes" id="UP000237350"/>
    </source>
</evidence>
<dbReference type="Pfam" id="PF00015">
    <property type="entry name" value="MCPsignal"/>
    <property type="match status" value="1"/>
</dbReference>
<evidence type="ECO:0000313" key="9">
    <source>
        <dbReference type="EMBL" id="POQ99692.1"/>
    </source>
</evidence>
<dbReference type="PRINTS" id="PR00260">
    <property type="entry name" value="CHEMTRNSDUCR"/>
</dbReference>
<dbReference type="InterPro" id="IPR004089">
    <property type="entry name" value="MCPsignal_dom"/>
</dbReference>
<dbReference type="PANTHER" id="PTHR43531:SF11">
    <property type="entry name" value="METHYL-ACCEPTING CHEMOTAXIS PROTEIN 3"/>
    <property type="match status" value="1"/>
</dbReference>
<dbReference type="GO" id="GO:0006935">
    <property type="term" value="P:chemotaxis"/>
    <property type="evidence" value="ECO:0007669"/>
    <property type="project" value="UniProtKB-KW"/>
</dbReference>
<proteinExistence type="inferred from homology"/>
<gene>
    <name evidence="9" type="ORF">AU468_10310</name>
</gene>
<protein>
    <recommendedName>
        <fullName evidence="8">Methyl-accepting transducer domain-containing protein</fullName>
    </recommendedName>
</protein>
<dbReference type="GO" id="GO:0046872">
    <property type="term" value="F:metal ion binding"/>
    <property type="evidence" value="ECO:0007669"/>
    <property type="project" value="UniProtKB-KW"/>
</dbReference>
<dbReference type="Pfam" id="PF01814">
    <property type="entry name" value="Hemerythrin"/>
    <property type="match status" value="1"/>
</dbReference>
<keyword evidence="4" id="KW-0408">Iron</keyword>
<keyword evidence="6" id="KW-0807">Transducer</keyword>
<feature type="domain" description="Methyl-accepting transducer" evidence="8">
    <location>
        <begin position="164"/>
        <end position="386"/>
    </location>
</feature>
<sequence length="719" mass="78750">MKKPRLKNLLATALPAGAGMLAVLSLIFREILQPQAPAGPLFWGTQALLAGSIIVLAITGARRGASHSLRAALERFASGHIFDDLTHDEPDPAPDGRGDPLEALLGRGFSALRELIREVHESAQGSEKVGRRLAREVAETLFLIGQIAGESAETARLARNLSTQVDRGASTVEEIQQELASLVMRIASQRGLVEQSATAVAQMSASIESVASVTESKRSSAEGLLDLASQGRSQVSTTEGVIGKVGSSVQSVNTMVNVINEIAARTNLLAMNAAIEAAHAGSFGRGFAVVAAEIRNLAESTAHNAKQISQTLKELVDNIDQAQVASQHTARSFGDIEEGVHSVVEAFQEIAAATRELSQGTGEVVSATTSLREITTGISSSADDMKNGTATVTELLASTRQAARETTEAMDSIGTSLTALSGGTTELTRLGAENNSQVIHLFQTLRNTQEQDSTREDDRFQTGLSIQRLETANLMLDHVRWLTEIRSVLDARDPVSPALEIPDTALTQWLQVEGKTRSGDPQTYRRLTETHRKTRDLSRELPALYRENPAAAEEQFQELLAESRTILEILTTLQEGSTPTWTPGLSVKVDIFDEHHKRWLAIIDQLYRVLRDGSSDEVLEKTFDDVIAYTDYHLGAEEAAFEHFGYPQCQNHKEMHQKLAKKIHALHREMQEGNKKMVALEVMDFLEDWVVKHIVKCDKLYAPFFQNLEVAQFLRDRKF</sequence>
<dbReference type="Gene3D" id="1.20.120.30">
    <property type="entry name" value="Aspartate receptor, ligand-binding domain"/>
    <property type="match status" value="1"/>
</dbReference>
<comment type="caution">
    <text evidence="9">The sequence shown here is derived from an EMBL/GenBank/DDBJ whole genome shotgun (WGS) entry which is preliminary data.</text>
</comment>
<dbReference type="InterPro" id="IPR004090">
    <property type="entry name" value="Chemotax_Me-accpt_rcpt"/>
</dbReference>
<organism evidence="9 10">
    <name type="scientific">Alkalispirochaeta sphaeroplastigenens</name>
    <dbReference type="NCBI Taxonomy" id="1187066"/>
    <lineage>
        <taxon>Bacteria</taxon>
        <taxon>Pseudomonadati</taxon>
        <taxon>Spirochaetota</taxon>
        <taxon>Spirochaetia</taxon>
        <taxon>Spirochaetales</taxon>
        <taxon>Spirochaetaceae</taxon>
        <taxon>Alkalispirochaeta</taxon>
    </lineage>
</organism>
<dbReference type="InterPro" id="IPR012312">
    <property type="entry name" value="Hemerythrin-like"/>
</dbReference>
<dbReference type="Gene3D" id="1.20.120.50">
    <property type="entry name" value="Hemerythrin-like"/>
    <property type="match status" value="1"/>
</dbReference>
<dbReference type="EMBL" id="LPWH01000093">
    <property type="protein sequence ID" value="POQ99692.1"/>
    <property type="molecule type" value="Genomic_DNA"/>
</dbReference>
<keyword evidence="7" id="KW-1133">Transmembrane helix</keyword>
<dbReference type="GO" id="GO:0005886">
    <property type="term" value="C:plasma membrane"/>
    <property type="evidence" value="ECO:0007669"/>
    <property type="project" value="TreeGrafter"/>
</dbReference>
<evidence type="ECO:0000256" key="4">
    <source>
        <dbReference type="ARBA" id="ARBA00023004"/>
    </source>
</evidence>
<keyword evidence="10" id="KW-1185">Reference proteome</keyword>
<dbReference type="InterPro" id="IPR035938">
    <property type="entry name" value="Hemerythrin-like_sf"/>
</dbReference>
<evidence type="ECO:0000259" key="8">
    <source>
        <dbReference type="PROSITE" id="PS50111"/>
    </source>
</evidence>
<dbReference type="GO" id="GO:0007165">
    <property type="term" value="P:signal transduction"/>
    <property type="evidence" value="ECO:0007669"/>
    <property type="project" value="UniProtKB-KW"/>
</dbReference>
<comment type="similarity">
    <text evidence="5">Belongs to the methyl-accepting chemotaxis (MCP) protein family.</text>
</comment>
<dbReference type="NCBIfam" id="NF033749">
    <property type="entry name" value="bact_hemeryth"/>
    <property type="match status" value="1"/>
</dbReference>
<dbReference type="OrthoDB" id="9797092at2"/>
<dbReference type="PROSITE" id="PS50111">
    <property type="entry name" value="CHEMOTAXIS_TRANSDUC_2"/>
    <property type="match status" value="1"/>
</dbReference>
<dbReference type="AlphaFoldDB" id="A0A2S4JJH1"/>
<dbReference type="RefSeq" id="WP_103680652.1">
    <property type="nucleotide sequence ID" value="NZ_LPWH01000093.1"/>
</dbReference>
<accession>A0A2S4JJH1</accession>
<evidence type="ECO:0000256" key="2">
    <source>
        <dbReference type="ARBA" id="ARBA00022500"/>
    </source>
</evidence>
<reference evidence="10" key="1">
    <citation type="submission" date="2015-12" db="EMBL/GenBank/DDBJ databases">
        <authorList>
            <person name="Lodha T.D."/>
            <person name="Chintalapati S."/>
            <person name="Chintalapati V.R."/>
            <person name="Sravanthi T."/>
        </authorList>
    </citation>
    <scope>NUCLEOTIDE SEQUENCE [LARGE SCALE GENOMIC DNA]</scope>
    <source>
        <strain evidence="10">JC133</strain>
    </source>
</reference>
<dbReference type="SMART" id="SM00283">
    <property type="entry name" value="MA"/>
    <property type="match status" value="1"/>
</dbReference>
<dbReference type="Gene3D" id="1.10.287.950">
    <property type="entry name" value="Methyl-accepting chemotaxis protein"/>
    <property type="match status" value="1"/>
</dbReference>
<keyword evidence="7" id="KW-0472">Membrane</keyword>
<dbReference type="InterPro" id="IPR012827">
    <property type="entry name" value="Hemerythrin_metal-bd"/>
</dbReference>
<evidence type="ECO:0000256" key="3">
    <source>
        <dbReference type="ARBA" id="ARBA00022723"/>
    </source>
</evidence>
<evidence type="ECO:0000256" key="1">
    <source>
        <dbReference type="ARBA" id="ARBA00010587"/>
    </source>
</evidence>
<dbReference type="Proteomes" id="UP000237350">
    <property type="component" value="Unassembled WGS sequence"/>
</dbReference>
<dbReference type="NCBIfam" id="TIGR02481">
    <property type="entry name" value="hemeryth_dom"/>
    <property type="match status" value="1"/>
</dbReference>
<evidence type="ECO:0000256" key="7">
    <source>
        <dbReference type="SAM" id="Phobius"/>
    </source>
</evidence>
<keyword evidence="2" id="KW-0145">Chemotaxis</keyword>
<keyword evidence="3" id="KW-0479">Metal-binding</keyword>
<dbReference type="SUPFAM" id="SSF47188">
    <property type="entry name" value="Hemerythrin-like"/>
    <property type="match status" value="1"/>
</dbReference>
<name>A0A2S4JJH1_9SPIO</name>
<keyword evidence="7" id="KW-0812">Transmembrane</keyword>
<dbReference type="PANTHER" id="PTHR43531">
    <property type="entry name" value="PROTEIN ICFG"/>
    <property type="match status" value="1"/>
</dbReference>
<dbReference type="InterPro" id="IPR051310">
    <property type="entry name" value="MCP_chemotaxis"/>
</dbReference>
<dbReference type="SUPFAM" id="SSF58104">
    <property type="entry name" value="Methyl-accepting chemotaxis protein (MCP) signaling domain"/>
    <property type="match status" value="1"/>
</dbReference>
<evidence type="ECO:0000256" key="6">
    <source>
        <dbReference type="PROSITE-ProRule" id="PRU00284"/>
    </source>
</evidence>
<feature type="transmembrane region" description="Helical" evidence="7">
    <location>
        <begin position="41"/>
        <end position="61"/>
    </location>
</feature>